<evidence type="ECO:0000256" key="1">
    <source>
        <dbReference type="ARBA" id="ARBA00007867"/>
    </source>
</evidence>
<keyword evidence="4" id="KW-0745">Spermidine biosynthesis</keyword>
<comment type="similarity">
    <text evidence="1 4">Belongs to the spermidine/spermine synthase family.</text>
</comment>
<protein>
    <recommendedName>
        <fullName evidence="4">Polyamine aminopropyltransferase</fullName>
    </recommendedName>
    <alternativeName>
        <fullName evidence="4">Putrescine aminopropyltransferase</fullName>
        <shortName evidence="4">PAPT</shortName>
    </alternativeName>
    <alternativeName>
        <fullName evidence="4">Spermidine synthase</fullName>
        <shortName evidence="4">SPDS</shortName>
        <shortName evidence="4">SPDSY</shortName>
        <ecNumber evidence="4">2.5.1.16</ecNumber>
    </alternativeName>
</protein>
<dbReference type="UniPathway" id="UPA00248">
    <property type="reaction ID" value="UER00314"/>
</dbReference>
<dbReference type="InterPro" id="IPR001045">
    <property type="entry name" value="Spermi_synthase"/>
</dbReference>
<evidence type="ECO:0000256" key="4">
    <source>
        <dbReference type="HAMAP-Rule" id="MF_00198"/>
    </source>
</evidence>
<sequence length="519" mass="55689">MSDLNASPTADSLVRSRAWRVALLISVCICAASGLVYELALLTLSTSLNGGGIVETSLIVAGYVASLGLGALMAKPFLSWPASSFLIVETLLGLCGGVSAVVLYMVFALVGQSTLILVVATLLIGILVGMEVPLLMTLIQRGRTSNAEDSGSVVANLNFADYVGGLLGGLAWPFILLPWLGMIRGTAAAGLVNLIAALVVALLLLRTVLSGKQLLMHVLALLGAIALLLTLIIRSESIVVTARQSLYDDPVIYAHTSDYQDIVVTKRGKDSRLYLNGGLQYSSRDEYRYTESLVYPVLPAEPGGRVLVIGGGDGLAARELLKMDFKVTQVELDPEVVNVANTVLRENNGGAMEDPRVRILNEDAFTWLRSGGDHTLYDAVLIDLPDPDSAAMARLYSEEFYSMAHKMLAPGGKMVVQATSAFSTPDVFWRIDSTLRSAGCPTVPYHVHVPTFGDWGFVACAEEISVPNYAPPLRYLDDATLEAAQSFGLDNQPRNLPASTLDHPYVVDDLRRGYRQAGD</sequence>
<feature type="binding site" evidence="4">
    <location>
        <begin position="363"/>
        <end position="364"/>
    </location>
    <ligand>
        <name>S-methyl-5'-thioadenosine</name>
        <dbReference type="ChEBI" id="CHEBI:17509"/>
    </ligand>
</feature>
<comment type="catalytic activity">
    <reaction evidence="4">
        <text>S-adenosyl 3-(methylsulfanyl)propylamine + putrescine = S-methyl-5'-thioadenosine + spermidine + H(+)</text>
        <dbReference type="Rhea" id="RHEA:12721"/>
        <dbReference type="ChEBI" id="CHEBI:15378"/>
        <dbReference type="ChEBI" id="CHEBI:17509"/>
        <dbReference type="ChEBI" id="CHEBI:57443"/>
        <dbReference type="ChEBI" id="CHEBI:57834"/>
        <dbReference type="ChEBI" id="CHEBI:326268"/>
        <dbReference type="EC" id="2.5.1.16"/>
    </reaction>
</comment>
<comment type="pathway">
    <text evidence="4">Amine and polyamine biosynthesis; spermidine biosynthesis; spermidine from putrescine: step 1/1.</text>
</comment>
<dbReference type="HAMAP" id="MF_00198">
    <property type="entry name" value="Spermidine_synth"/>
    <property type="match status" value="1"/>
</dbReference>
<dbReference type="PROSITE" id="PS01330">
    <property type="entry name" value="PABS_1"/>
    <property type="match status" value="1"/>
</dbReference>
<dbReference type="PANTHER" id="PTHR43317:SF1">
    <property type="entry name" value="THERMOSPERMINE SYNTHASE ACAULIS5"/>
    <property type="match status" value="1"/>
</dbReference>
<dbReference type="InterPro" id="IPR030374">
    <property type="entry name" value="PABS"/>
</dbReference>
<comment type="subcellular location">
    <subcellularLocation>
        <location evidence="4">Cell membrane</location>
        <topology evidence="4">Multi-pass membrane protein</topology>
    </subcellularLocation>
</comment>
<comment type="caution">
    <text evidence="4">Lacks conserved residue(s) required for the propagation of feature annotation.</text>
</comment>
<accession>A0A2A4AMN7</accession>
<feature type="binding site" evidence="4">
    <location>
        <position position="260"/>
    </location>
    <ligand>
        <name>S-methyl-5'-thioadenosine</name>
        <dbReference type="ChEBI" id="CHEBI:17509"/>
    </ligand>
</feature>
<dbReference type="GO" id="GO:0005886">
    <property type="term" value="C:plasma membrane"/>
    <property type="evidence" value="ECO:0007669"/>
    <property type="project" value="UniProtKB-SubCell"/>
</dbReference>
<feature type="binding site" evidence="4">
    <location>
        <position position="313"/>
    </location>
    <ligand>
        <name>spermidine</name>
        <dbReference type="ChEBI" id="CHEBI:57834"/>
    </ligand>
</feature>
<dbReference type="InterPro" id="IPR029063">
    <property type="entry name" value="SAM-dependent_MTases_sf"/>
</dbReference>
<dbReference type="CDD" id="cd02440">
    <property type="entry name" value="AdoMet_MTases"/>
    <property type="match status" value="1"/>
</dbReference>
<feature type="domain" description="PABS" evidence="6">
    <location>
        <begin position="230"/>
        <end position="462"/>
    </location>
</feature>
<evidence type="ECO:0000256" key="2">
    <source>
        <dbReference type="ARBA" id="ARBA00022679"/>
    </source>
</evidence>
<dbReference type="EMBL" id="NWBP01000007">
    <property type="protein sequence ID" value="PCC83747.1"/>
    <property type="molecule type" value="Genomic_DNA"/>
</dbReference>
<feature type="transmembrane region" description="Helical" evidence="4">
    <location>
        <begin position="159"/>
        <end position="180"/>
    </location>
</feature>
<evidence type="ECO:0000256" key="5">
    <source>
        <dbReference type="PROSITE-ProRule" id="PRU00354"/>
    </source>
</evidence>
<dbReference type="PROSITE" id="PS51006">
    <property type="entry name" value="PABS_2"/>
    <property type="match status" value="1"/>
</dbReference>
<dbReference type="Gene3D" id="3.40.50.150">
    <property type="entry name" value="Vaccinia Virus protein VP39"/>
    <property type="match status" value="1"/>
</dbReference>
<feature type="transmembrane region" description="Helical" evidence="4">
    <location>
        <begin position="214"/>
        <end position="233"/>
    </location>
</feature>
<organism evidence="7 8">
    <name type="scientific">Corynebacterium accolens</name>
    <dbReference type="NCBI Taxonomy" id="38284"/>
    <lineage>
        <taxon>Bacteria</taxon>
        <taxon>Bacillati</taxon>
        <taxon>Actinomycetota</taxon>
        <taxon>Actinomycetes</taxon>
        <taxon>Mycobacteriales</taxon>
        <taxon>Corynebacteriaceae</taxon>
        <taxon>Corynebacterium</taxon>
    </lineage>
</organism>
<dbReference type="GO" id="GO:0004766">
    <property type="term" value="F:spermidine synthase activity"/>
    <property type="evidence" value="ECO:0007669"/>
    <property type="project" value="UniProtKB-UniRule"/>
</dbReference>
<dbReference type="GO" id="GO:0010487">
    <property type="term" value="F:thermospermine synthase activity"/>
    <property type="evidence" value="ECO:0007669"/>
    <property type="project" value="UniProtKB-ARBA"/>
</dbReference>
<feature type="transmembrane region" description="Helical" evidence="4">
    <location>
        <begin position="21"/>
        <end position="44"/>
    </location>
</feature>
<dbReference type="AlphaFoldDB" id="A0A2A4AMN7"/>
<evidence type="ECO:0000313" key="7">
    <source>
        <dbReference type="EMBL" id="PCC83747.1"/>
    </source>
</evidence>
<feature type="active site" description="Proton acceptor" evidence="4 5">
    <location>
        <position position="383"/>
    </location>
</feature>
<feature type="transmembrane region" description="Helical" evidence="4">
    <location>
        <begin position="115"/>
        <end position="139"/>
    </location>
</feature>
<feature type="binding site" evidence="4">
    <location>
        <position position="331"/>
    </location>
    <ligand>
        <name>S-methyl-5'-thioadenosine</name>
        <dbReference type="ChEBI" id="CHEBI:17509"/>
    </ligand>
</feature>
<dbReference type="GO" id="GO:0008295">
    <property type="term" value="P:spermidine biosynthetic process"/>
    <property type="evidence" value="ECO:0007669"/>
    <property type="project" value="UniProtKB-UniRule"/>
</dbReference>
<dbReference type="EC" id="2.5.1.16" evidence="4"/>
<reference evidence="7 8" key="1">
    <citation type="submission" date="2017-09" db="EMBL/GenBank/DDBJ databases">
        <title>Draft Genome Sequence of Corynebacterium accolens AH4003.</title>
        <authorList>
            <person name="Chen Y."/>
            <person name="Oosthuysen W.F."/>
            <person name="Kelley S."/>
            <person name="Horswill A."/>
        </authorList>
    </citation>
    <scope>NUCLEOTIDE SEQUENCE [LARGE SCALE GENOMIC DNA]</scope>
    <source>
        <strain evidence="7 8">AH4003</strain>
    </source>
</reference>
<evidence type="ECO:0000259" key="6">
    <source>
        <dbReference type="PROSITE" id="PS51006"/>
    </source>
</evidence>
<name>A0A2A4AMN7_9CORY</name>
<dbReference type="Pfam" id="PF01564">
    <property type="entry name" value="Spermine_synth"/>
    <property type="match status" value="1"/>
</dbReference>
<keyword evidence="4" id="KW-0812">Transmembrane</keyword>
<comment type="caution">
    <text evidence="7">The sequence shown here is derived from an EMBL/GenBank/DDBJ whole genome shotgun (WGS) entry which is preliminary data.</text>
</comment>
<keyword evidence="4" id="KW-0472">Membrane</keyword>
<feature type="transmembrane region" description="Helical" evidence="4">
    <location>
        <begin position="56"/>
        <end position="74"/>
    </location>
</feature>
<proteinExistence type="inferred from homology"/>
<keyword evidence="4" id="KW-1133">Transmembrane helix</keyword>
<gene>
    <name evidence="4" type="primary">speE</name>
    <name evidence="7" type="ORF">COM45_01795</name>
</gene>
<keyword evidence="2 4" id="KW-0808">Transferase</keyword>
<comment type="subunit">
    <text evidence="4">Homodimer or homotetramer.</text>
</comment>
<dbReference type="SUPFAM" id="SSF53335">
    <property type="entry name" value="S-adenosyl-L-methionine-dependent methyltransferases"/>
    <property type="match status" value="1"/>
</dbReference>
<keyword evidence="3 4" id="KW-0620">Polyamine biosynthesis</keyword>
<dbReference type="NCBIfam" id="NF002956">
    <property type="entry name" value="PRK03612.1"/>
    <property type="match status" value="1"/>
</dbReference>
<dbReference type="InterPro" id="IPR030373">
    <property type="entry name" value="PABS_CS"/>
</dbReference>
<evidence type="ECO:0000313" key="8">
    <source>
        <dbReference type="Proteomes" id="UP000218690"/>
    </source>
</evidence>
<dbReference type="Proteomes" id="UP000218690">
    <property type="component" value="Unassembled WGS sequence"/>
</dbReference>
<dbReference type="PANTHER" id="PTHR43317">
    <property type="entry name" value="THERMOSPERMINE SYNTHASE ACAULIS5"/>
    <property type="match status" value="1"/>
</dbReference>
<feature type="transmembrane region" description="Helical" evidence="4">
    <location>
        <begin position="186"/>
        <end position="205"/>
    </location>
</feature>
<comment type="function">
    <text evidence="4">Catalyzes the irreversible transfer of a propylamine group from the amino donor S-adenosylmethioninamine (decarboxy-AdoMet) to putrescine (1,4-diaminobutane) to yield spermidine.</text>
</comment>
<feature type="transmembrane region" description="Helical" evidence="4">
    <location>
        <begin position="86"/>
        <end position="109"/>
    </location>
</feature>
<evidence type="ECO:0000256" key="3">
    <source>
        <dbReference type="ARBA" id="ARBA00023115"/>
    </source>
</evidence>
<keyword evidence="4" id="KW-1003">Cell membrane</keyword>